<keyword evidence="2" id="KW-0732">Signal</keyword>
<comment type="caution">
    <text evidence="3">The sequence shown here is derived from an EMBL/GenBank/DDBJ whole genome shotgun (WGS) entry which is preliminary data.</text>
</comment>
<feature type="region of interest" description="Disordered" evidence="1">
    <location>
        <begin position="395"/>
        <end position="426"/>
    </location>
</feature>
<feature type="compositionally biased region" description="Low complexity" evidence="1">
    <location>
        <begin position="399"/>
        <end position="426"/>
    </location>
</feature>
<organism evidence="3 4">
    <name type="scientific">Prorocentrum cordatum</name>
    <dbReference type="NCBI Taxonomy" id="2364126"/>
    <lineage>
        <taxon>Eukaryota</taxon>
        <taxon>Sar</taxon>
        <taxon>Alveolata</taxon>
        <taxon>Dinophyceae</taxon>
        <taxon>Prorocentrales</taxon>
        <taxon>Prorocentraceae</taxon>
        <taxon>Prorocentrum</taxon>
    </lineage>
</organism>
<proteinExistence type="predicted"/>
<feature type="signal peptide" evidence="2">
    <location>
        <begin position="1"/>
        <end position="43"/>
    </location>
</feature>
<dbReference type="Proteomes" id="UP001189429">
    <property type="component" value="Unassembled WGS sequence"/>
</dbReference>
<accession>A0ABN9SH82</accession>
<evidence type="ECO:0000256" key="1">
    <source>
        <dbReference type="SAM" id="MobiDB-lite"/>
    </source>
</evidence>
<protein>
    <submittedName>
        <fullName evidence="3">Uncharacterized protein</fullName>
    </submittedName>
</protein>
<feature type="chain" id="PRO_5047044501" evidence="2">
    <location>
        <begin position="44"/>
        <end position="1514"/>
    </location>
</feature>
<reference evidence="3" key="1">
    <citation type="submission" date="2023-10" db="EMBL/GenBank/DDBJ databases">
        <authorList>
            <person name="Chen Y."/>
            <person name="Shah S."/>
            <person name="Dougan E. K."/>
            <person name="Thang M."/>
            <person name="Chan C."/>
        </authorList>
    </citation>
    <scope>NUCLEOTIDE SEQUENCE [LARGE SCALE GENOMIC DNA]</scope>
</reference>
<evidence type="ECO:0000313" key="4">
    <source>
        <dbReference type="Proteomes" id="UP001189429"/>
    </source>
</evidence>
<feature type="compositionally biased region" description="Low complexity" evidence="1">
    <location>
        <begin position="357"/>
        <end position="370"/>
    </location>
</feature>
<evidence type="ECO:0000313" key="3">
    <source>
        <dbReference type="EMBL" id="CAK0830772.1"/>
    </source>
</evidence>
<keyword evidence="4" id="KW-1185">Reference proteome</keyword>
<dbReference type="EMBL" id="CAUYUJ010011013">
    <property type="protein sequence ID" value="CAK0830772.1"/>
    <property type="molecule type" value="Genomic_DNA"/>
</dbReference>
<feature type="region of interest" description="Disordered" evidence="1">
    <location>
        <begin position="1478"/>
        <end position="1497"/>
    </location>
</feature>
<sequence>MGAGPRGPRGSCGGCCLPPRGPMPWAALAPLAVLACAARGVLAEEPLGPAPPEPAPARAAEDLGGWEFMPLELQPGQVGVKCGSGTFVKWLSGTGSYVLQGDPVIELCPPEADRSVTCLAGASGYLVAEQAIGPGDDINETVPDGHLAIIEERVVKQDDGKPVKCAPGTVFESFLVSLGDVVQPGDAVALTLPTAGGGLTHCRTDVGGRVVALKNDLQEGQDLASVCPDLVVAYIGPPYENRNGQSQEPASATLLRPAHAGDMTIEVDNEDEFDVGNLIRISSGSLSETATIVGIGSINLDHGLRNSYPAGATITKLQDSGDGGGASGPPESWRPRSSLFHEEGDAGFQQSDDTRSPGAPGAAQDPADPAAAELGAAAAVLRTQRRLWVGYGPGSQECTPMSARASSTTTTVPSATNTVETATETTTSTTADHVVEISFDANFSEVLATDHDKEMLKQLLHNKYKTHGCKQVLDLRPGSIIARLQMGHSVDPDMLKALGCVELKHKGRMLCPYGVQQPKSDFLASTHMPPGGRGGLIGIMWMIAALVILGCLGLFGLACWSHRSKTDYSPIPSDPVDTGVQLEFRDSIGRVQRKTFNYQPHGMVLARSGKVRVENFVTPNSYAKELGVQEHWRISKIGDREVAEGATFSDVDHRLRTALQKLPAHPLRIDFKTTGSRDEIERKDFENSPIGLDVSFKAPFKVEHIAQNGQAYGQGVREGWEVIRIGHEVITRDTLSSQVHEWLETAEQHLPPEDYNKAVRLDVLDAHDHQHIVHLDRHGHGMKLERQQGGPVQVKSFTCCSYASRKSVQEGMTVLKVDGHDVGTQGAESIEDLISSKTERFAPLPLKVVFDAGHNSHQTVLFDRQPLGIDVSPTAPFKVTEFHVDSYAAEKGVRKGWSFVKIGTKDVSHVSDLEEFTAVLNEGTDHLPQVDRGLEVEFSDNGRRRIIFFNRWPFGMDLSERAPTSVVNFAFNSYAKERGVRKDWQIVRIHNDSGLQKQSPGDVRQLLEKHARLFHLEARPWPLRVEFKIGQAGLNSLRTIDFEKKPLGIVLSRGPTFKVDYFKPDSHAKELDVELDWEVTKIGQQKVGATHSCSFPQKCLSDGSEHLPEMQGPHMVVEFDTGNHKMETFWLRRRPLGFTVDDHHKVQLFSFNSYASDLGIEPEWRVTRVGSEQVTHSTTGHQINDWLHRQSAELPPWPLRIAFNSGHNGVKTMFFERADLGILWSERLPMRVEGFEQNSYAADMGVRTGWVVAEVGDKGANKLSLETMKRLLEEGQAHLDHDASGLRVEFSDEHGNVHSKVFEYMPSGISWRLHDTVPKVEGLSFNSYAQSLGVQAGWTVKRLGQTNMSHLSGAEVDHIWKEKESANGLKQWPLRITFRTGTSSSRKGHESSHTVSFPCQPLGIVFRDRAPIKIAKLEPLHEDDASNQSVEKGWVVTHIADEDVTQMKKEKVLKLLELGLKPLRYKPLPTSSIFQRSTTTESMGAADVRGRGDTPPGIKPYASGCNNLWPHLHC</sequence>
<feature type="region of interest" description="Disordered" evidence="1">
    <location>
        <begin position="314"/>
        <end position="370"/>
    </location>
</feature>
<evidence type="ECO:0000256" key="2">
    <source>
        <dbReference type="SAM" id="SignalP"/>
    </source>
</evidence>
<gene>
    <name evidence="3" type="ORF">PCOR1329_LOCUS29310</name>
</gene>
<name>A0ABN9SH82_9DINO</name>